<evidence type="ECO:0000256" key="1">
    <source>
        <dbReference type="ARBA" id="ARBA00023015"/>
    </source>
</evidence>
<dbReference type="PROSITE" id="PS50995">
    <property type="entry name" value="HTH_MARR_2"/>
    <property type="match status" value="1"/>
</dbReference>
<keyword evidence="3" id="KW-0804">Transcription</keyword>
<dbReference type="Proteomes" id="UP000271554">
    <property type="component" value="Chromosome"/>
</dbReference>
<keyword evidence="6" id="KW-1185">Reference proteome</keyword>
<name>A0A387H4Y2_9ACTN</name>
<dbReference type="InterPro" id="IPR039422">
    <property type="entry name" value="MarR/SlyA-like"/>
</dbReference>
<dbReference type="PANTHER" id="PTHR33164:SF103">
    <property type="entry name" value="REGULATORY PROTEIN MARR"/>
    <property type="match status" value="1"/>
</dbReference>
<accession>A0A387H4Y2</accession>
<evidence type="ECO:0000256" key="2">
    <source>
        <dbReference type="ARBA" id="ARBA00023125"/>
    </source>
</evidence>
<evidence type="ECO:0000259" key="4">
    <source>
        <dbReference type="PROSITE" id="PS50995"/>
    </source>
</evidence>
<dbReference type="Gene3D" id="1.10.10.10">
    <property type="entry name" value="Winged helix-like DNA-binding domain superfamily/Winged helix DNA-binding domain"/>
    <property type="match status" value="1"/>
</dbReference>
<dbReference type="GO" id="GO:0003677">
    <property type="term" value="F:DNA binding"/>
    <property type="evidence" value="ECO:0007669"/>
    <property type="project" value="UniProtKB-KW"/>
</dbReference>
<feature type="domain" description="HTH marR-type" evidence="4">
    <location>
        <begin position="11"/>
        <end position="145"/>
    </location>
</feature>
<dbReference type="OrthoDB" id="3830756at2"/>
<dbReference type="InterPro" id="IPR036388">
    <property type="entry name" value="WH-like_DNA-bd_sf"/>
</dbReference>
<organism evidence="5 6">
    <name type="scientific">Streptomyces hundungensis</name>
    <dbReference type="NCBI Taxonomy" id="1077946"/>
    <lineage>
        <taxon>Bacteria</taxon>
        <taxon>Bacillati</taxon>
        <taxon>Actinomycetota</taxon>
        <taxon>Actinomycetes</taxon>
        <taxon>Kitasatosporales</taxon>
        <taxon>Streptomycetaceae</taxon>
        <taxon>Streptomyces</taxon>
    </lineage>
</organism>
<dbReference type="SUPFAM" id="SSF46785">
    <property type="entry name" value="Winged helix' DNA-binding domain"/>
    <property type="match status" value="1"/>
</dbReference>
<gene>
    <name evidence="5" type="ORF">DWB77_00874</name>
</gene>
<dbReference type="GO" id="GO:0003700">
    <property type="term" value="F:DNA-binding transcription factor activity"/>
    <property type="evidence" value="ECO:0007669"/>
    <property type="project" value="InterPro"/>
</dbReference>
<dbReference type="RefSeq" id="WP_120719968.1">
    <property type="nucleotide sequence ID" value="NZ_CP032698.1"/>
</dbReference>
<keyword evidence="1" id="KW-0805">Transcription regulation</keyword>
<dbReference type="PROSITE" id="PS01117">
    <property type="entry name" value="HTH_MARR_1"/>
    <property type="match status" value="1"/>
</dbReference>
<dbReference type="AlphaFoldDB" id="A0A387H4Y2"/>
<dbReference type="GO" id="GO:0006950">
    <property type="term" value="P:response to stress"/>
    <property type="evidence" value="ECO:0007669"/>
    <property type="project" value="TreeGrafter"/>
</dbReference>
<evidence type="ECO:0000256" key="3">
    <source>
        <dbReference type="ARBA" id="ARBA00023163"/>
    </source>
</evidence>
<dbReference type="EMBL" id="CP032698">
    <property type="protein sequence ID" value="AYG78766.1"/>
    <property type="molecule type" value="Genomic_DNA"/>
</dbReference>
<keyword evidence="2" id="KW-0238">DNA-binding</keyword>
<proteinExistence type="predicted"/>
<dbReference type="InterPro" id="IPR023187">
    <property type="entry name" value="Tscrpt_reg_MarR-type_CS"/>
</dbReference>
<sequence>MDRTESGDDSLDAFARQVSEQAEALVAAWNEVERTAVPRLSGLQLQALLITYRTPGINLTGMAERVGAAPPTVSRLCDRLEAAGLLVRRRATTSRREIGLTLTAQGHDILAALAERRFLAVRRVLQQVPAAQREALLAGLRAFSEAAEPLNDGGPSL</sequence>
<protein>
    <recommendedName>
        <fullName evidence="4">HTH marR-type domain-containing protein</fullName>
    </recommendedName>
</protein>
<reference evidence="5 6" key="1">
    <citation type="submission" date="2018-10" db="EMBL/GenBank/DDBJ databases">
        <title>Relationship between Morphology and Antimicrobial Activity in Streptomyces.</title>
        <authorList>
            <person name="Kang H.J."/>
            <person name="Kim S.B."/>
        </authorList>
    </citation>
    <scope>NUCLEOTIDE SEQUENCE [LARGE SCALE GENOMIC DNA]</scope>
    <source>
        <strain evidence="5 6">BH38</strain>
    </source>
</reference>
<dbReference type="PANTHER" id="PTHR33164">
    <property type="entry name" value="TRANSCRIPTIONAL REGULATOR, MARR FAMILY"/>
    <property type="match status" value="1"/>
</dbReference>
<dbReference type="SMART" id="SM00347">
    <property type="entry name" value="HTH_MARR"/>
    <property type="match status" value="1"/>
</dbReference>
<dbReference type="InterPro" id="IPR000835">
    <property type="entry name" value="HTH_MarR-typ"/>
</dbReference>
<dbReference type="InterPro" id="IPR036390">
    <property type="entry name" value="WH_DNA-bd_sf"/>
</dbReference>
<evidence type="ECO:0000313" key="6">
    <source>
        <dbReference type="Proteomes" id="UP000271554"/>
    </source>
</evidence>
<dbReference type="Pfam" id="PF01047">
    <property type="entry name" value="MarR"/>
    <property type="match status" value="1"/>
</dbReference>
<evidence type="ECO:0000313" key="5">
    <source>
        <dbReference type="EMBL" id="AYG78766.1"/>
    </source>
</evidence>
<dbReference type="KEGG" id="shun:DWB77_00874"/>